<dbReference type="CDD" id="cd01166">
    <property type="entry name" value="KdgK"/>
    <property type="match status" value="1"/>
</dbReference>
<keyword evidence="1" id="KW-0808">Transferase</keyword>
<evidence type="ECO:0000259" key="3">
    <source>
        <dbReference type="Pfam" id="PF00294"/>
    </source>
</evidence>
<reference evidence="4 5" key="1">
    <citation type="submission" date="2020-06" db="EMBL/GenBank/DDBJ databases">
        <authorList>
            <person name="Duchaud E."/>
        </authorList>
    </citation>
    <scope>NUCLEOTIDE SEQUENCE [LARGE SCALE GENOMIC DNA]</scope>
    <source>
        <strain evidence="4">Alteromonas fortis</strain>
    </source>
</reference>
<name>A0A6T9XZ20_ALTMA</name>
<dbReference type="Pfam" id="PF00294">
    <property type="entry name" value="PfkB"/>
    <property type="match status" value="1"/>
</dbReference>
<evidence type="ECO:0000256" key="1">
    <source>
        <dbReference type="ARBA" id="ARBA00022679"/>
    </source>
</evidence>
<dbReference type="InterPro" id="IPR029056">
    <property type="entry name" value="Ribokinase-like"/>
</dbReference>
<dbReference type="PANTHER" id="PTHR10584">
    <property type="entry name" value="SUGAR KINASE"/>
    <property type="match status" value="1"/>
</dbReference>
<protein>
    <submittedName>
        <fullName evidence="4">Sugar kinase, ribokinase</fullName>
    </submittedName>
</protein>
<gene>
    <name evidence="4" type="ORF">ALFOR1_30604</name>
</gene>
<dbReference type="RefSeq" id="WP_179983176.1">
    <property type="nucleotide sequence ID" value="NZ_LR812090.1"/>
</dbReference>
<dbReference type="Gene3D" id="3.40.1190.20">
    <property type="match status" value="1"/>
</dbReference>
<proteinExistence type="predicted"/>
<dbReference type="SUPFAM" id="SSF53613">
    <property type="entry name" value="Ribokinase-like"/>
    <property type="match status" value="1"/>
</dbReference>
<evidence type="ECO:0000313" key="4">
    <source>
        <dbReference type="EMBL" id="CAB9493678.1"/>
    </source>
</evidence>
<dbReference type="Proteomes" id="UP000509458">
    <property type="component" value="Chromosome"/>
</dbReference>
<sequence>MPQNNHGKSLLAIGECMVELASFDHSEELCRLGFAGDTLNALIYAKRWDSSLKCAFYSAIGVDNFSNKVLSFFERHEIDAEYVARSRNRNIGLYSIVIDREGERSFDYWREQSAARSMMSLHQARNTVIKDVDIIFFSGIALSIMSENDKQNLIELVSACKSGGVKIAFDPNYRPAMWSGHDHAKLWFDKAYQLSDIALPGLDDHRAVYGHENVNDIVDHLNSLGCREFVVKAGKQGMLAYVDGVCVCQQPFKPEKQTDTTAAGDSFAGVYLAARLNDKDVATSVAAADAMARQVVQYHGAIVPQESTEKAKNEFKQQCGKGEY</sequence>
<dbReference type="PANTHER" id="PTHR10584:SF167">
    <property type="entry name" value="PFKB DOMAIN PROTEIN"/>
    <property type="match status" value="1"/>
</dbReference>
<dbReference type="AlphaFoldDB" id="A0A6T9XZ20"/>
<feature type="domain" description="Carbohydrate kinase PfkB" evidence="3">
    <location>
        <begin position="9"/>
        <end position="306"/>
    </location>
</feature>
<dbReference type="EMBL" id="LR812090">
    <property type="protein sequence ID" value="CAB9493678.1"/>
    <property type="molecule type" value="Genomic_DNA"/>
</dbReference>
<dbReference type="InterPro" id="IPR011611">
    <property type="entry name" value="PfkB_dom"/>
</dbReference>
<dbReference type="GO" id="GO:0016301">
    <property type="term" value="F:kinase activity"/>
    <property type="evidence" value="ECO:0007669"/>
    <property type="project" value="UniProtKB-KW"/>
</dbReference>
<accession>A0A6T9XZ20</accession>
<organism evidence="4 5">
    <name type="scientific">Alteromonas macleodii</name>
    <name type="common">Pseudoalteromonas macleodii</name>
    <dbReference type="NCBI Taxonomy" id="28108"/>
    <lineage>
        <taxon>Bacteria</taxon>
        <taxon>Pseudomonadati</taxon>
        <taxon>Pseudomonadota</taxon>
        <taxon>Gammaproteobacteria</taxon>
        <taxon>Alteromonadales</taxon>
        <taxon>Alteromonadaceae</taxon>
        <taxon>Alteromonas/Salinimonas group</taxon>
        <taxon>Alteromonas</taxon>
    </lineage>
</organism>
<evidence type="ECO:0000313" key="5">
    <source>
        <dbReference type="Proteomes" id="UP000509458"/>
    </source>
</evidence>
<keyword evidence="2 4" id="KW-0418">Kinase</keyword>
<evidence type="ECO:0000256" key="2">
    <source>
        <dbReference type="ARBA" id="ARBA00022777"/>
    </source>
</evidence>